<dbReference type="RefSeq" id="WP_185694334.1">
    <property type="nucleotide sequence ID" value="NZ_JACHVA010000130.1"/>
</dbReference>
<dbReference type="PANTHER" id="PTHR40940">
    <property type="entry name" value="PROTEIN BATD-RELATED"/>
    <property type="match status" value="1"/>
</dbReference>
<keyword evidence="3" id="KW-1133">Transmembrane helix</keyword>
<accession>A0A7X1E608</accession>
<sequence length="882" mass="96805">MKKTLILWTTFLLIGASGLMAQIQVSASFQPAVVRQGEPSLYRVDFSSDSGSTSFYNSAPPKIPRVEGLRFQYIGPSHETRFINGKGSTRTSHLFRAFSSEPGKYEVPAFSIQNGSSKAEIPAATLEVLDAATAQAEAGDAESRTAWLELKLPRETLYVGETTPIGIRLFLNSQQIRDASLRAEHPEKVGDAFSIGEFSDMSQNRAALNGLPVTVVDWNVLLTPLKTGPQPLIFELPLAVVSRNSTLPNDPFGSFFGGNSPFSQMFGREGITAYSKDQEVEILPLPTANRPDDFTGGIGSFQLEETQISSTEVQVGEPFLFSIQVSGEGNFERLEAPVLQANNEKWKDYSPETSFTPRDRLSYAGVKTFTFTLVPRDEGITTTPNFSFSFFDPETAEYETVEVPPTSLTVNPAPPGSLPPKQKAQDANPVEARRGPDLLPLQTQWTSGGLTSVRSPFRGLFFWIVQAVVFVLLIVGFLLLRHRARLQDDPDYARRNRAKRASRRFLKEANDHAAAGSVEAFVHSACRAIQESVGPFQSGEPESLTEKDVIAILKNRESAESILEEVHHFFSAEESVQYGGQKAAQADLNSEKNRLRELLAQIHARKKSRAGGIPPMVALLVTLSLLALSAPDLSGQEEDNTTPPETATVSEEIPPVTEASQARTVFEDAVENYADGNFAMAAAQFGSLLPNFSSSQTHYNLANALYRIREYPQSILHYEKAFVLDPTNPDIRANLKLAREAASVDIPEDPPLAVIGHRLSWCAWSWLLALGFWGVVGTLLLSRPARLSNLWRNALVLFFGLILIAAGLAQVTWFSTANEAVVLTEDAPLRIAPTASSPLESRLIAGSDVDAKETYGDFQRVQLEDGTEGWILKTSIERVRPE</sequence>
<evidence type="ECO:0000256" key="1">
    <source>
        <dbReference type="PROSITE-ProRule" id="PRU00339"/>
    </source>
</evidence>
<dbReference type="Gene3D" id="1.25.40.10">
    <property type="entry name" value="Tetratricopeptide repeat domain"/>
    <property type="match status" value="1"/>
</dbReference>
<evidence type="ECO:0000256" key="3">
    <source>
        <dbReference type="SAM" id="Phobius"/>
    </source>
</evidence>
<protein>
    <submittedName>
        <fullName evidence="5">BatD family protein</fullName>
    </submittedName>
</protein>
<feature type="chain" id="PRO_5031067208" evidence="4">
    <location>
        <begin position="22"/>
        <end position="882"/>
    </location>
</feature>
<dbReference type="PANTHER" id="PTHR40940:SF2">
    <property type="entry name" value="BATD"/>
    <property type="match status" value="1"/>
</dbReference>
<dbReference type="EMBL" id="JACHVA010000130">
    <property type="protein sequence ID" value="MBC2603709.1"/>
    <property type="molecule type" value="Genomic_DNA"/>
</dbReference>
<feature type="transmembrane region" description="Helical" evidence="3">
    <location>
        <begin position="763"/>
        <end position="782"/>
    </location>
</feature>
<proteinExistence type="predicted"/>
<feature type="region of interest" description="Disordered" evidence="2">
    <location>
        <begin position="405"/>
        <end position="429"/>
    </location>
</feature>
<dbReference type="InterPro" id="IPR011990">
    <property type="entry name" value="TPR-like_helical_dom_sf"/>
</dbReference>
<name>A0A7X1E608_9BACT</name>
<feature type="signal peptide" evidence="4">
    <location>
        <begin position="1"/>
        <end position="21"/>
    </location>
</feature>
<keyword evidence="3" id="KW-0812">Transmembrane</keyword>
<feature type="transmembrane region" description="Helical" evidence="3">
    <location>
        <begin position="794"/>
        <end position="814"/>
    </location>
</feature>
<gene>
    <name evidence="5" type="ORF">H5P30_18160</name>
</gene>
<evidence type="ECO:0000313" key="6">
    <source>
        <dbReference type="Proteomes" id="UP000525652"/>
    </source>
</evidence>
<dbReference type="Proteomes" id="UP000525652">
    <property type="component" value="Unassembled WGS sequence"/>
</dbReference>
<organism evidence="5 6">
    <name type="scientific">Puniceicoccus vermicola</name>
    <dbReference type="NCBI Taxonomy" id="388746"/>
    <lineage>
        <taxon>Bacteria</taxon>
        <taxon>Pseudomonadati</taxon>
        <taxon>Verrucomicrobiota</taxon>
        <taxon>Opitutia</taxon>
        <taxon>Puniceicoccales</taxon>
        <taxon>Puniceicoccaceae</taxon>
        <taxon>Puniceicoccus</taxon>
    </lineage>
</organism>
<feature type="repeat" description="TPR" evidence="1">
    <location>
        <begin position="695"/>
        <end position="728"/>
    </location>
</feature>
<evidence type="ECO:0000256" key="2">
    <source>
        <dbReference type="SAM" id="MobiDB-lite"/>
    </source>
</evidence>
<keyword evidence="1" id="KW-0802">TPR repeat</keyword>
<dbReference type="Pfam" id="PF13584">
    <property type="entry name" value="BatD"/>
    <property type="match status" value="1"/>
</dbReference>
<keyword evidence="6" id="KW-1185">Reference proteome</keyword>
<dbReference type="InterPro" id="IPR025738">
    <property type="entry name" value="BatD"/>
</dbReference>
<feature type="transmembrane region" description="Helical" evidence="3">
    <location>
        <begin position="460"/>
        <end position="480"/>
    </location>
</feature>
<evidence type="ECO:0000313" key="5">
    <source>
        <dbReference type="EMBL" id="MBC2603709.1"/>
    </source>
</evidence>
<dbReference type="AlphaFoldDB" id="A0A7X1E608"/>
<keyword evidence="3" id="KW-0472">Membrane</keyword>
<reference evidence="5 6" key="1">
    <citation type="submission" date="2020-07" db="EMBL/GenBank/DDBJ databases">
        <authorList>
            <person name="Feng X."/>
        </authorList>
    </citation>
    <scope>NUCLEOTIDE SEQUENCE [LARGE SCALE GENOMIC DNA]</scope>
    <source>
        <strain evidence="5 6">JCM14086</strain>
    </source>
</reference>
<evidence type="ECO:0000256" key="4">
    <source>
        <dbReference type="SAM" id="SignalP"/>
    </source>
</evidence>
<comment type="caution">
    <text evidence="5">The sequence shown here is derived from an EMBL/GenBank/DDBJ whole genome shotgun (WGS) entry which is preliminary data.</text>
</comment>
<dbReference type="PROSITE" id="PS50005">
    <property type="entry name" value="TPR"/>
    <property type="match status" value="1"/>
</dbReference>
<dbReference type="InterPro" id="IPR019734">
    <property type="entry name" value="TPR_rpt"/>
</dbReference>
<dbReference type="SMART" id="SM00028">
    <property type="entry name" value="TPR"/>
    <property type="match status" value="1"/>
</dbReference>
<keyword evidence="4" id="KW-0732">Signal</keyword>
<dbReference type="SUPFAM" id="SSF48452">
    <property type="entry name" value="TPR-like"/>
    <property type="match status" value="1"/>
</dbReference>
<feature type="transmembrane region" description="Helical" evidence="3">
    <location>
        <begin position="612"/>
        <end position="630"/>
    </location>
</feature>
<dbReference type="Gene3D" id="2.30.30.40">
    <property type="entry name" value="SH3 Domains"/>
    <property type="match status" value="1"/>
</dbReference>